<evidence type="ECO:0000256" key="1">
    <source>
        <dbReference type="SAM" id="MobiDB-lite"/>
    </source>
</evidence>
<feature type="compositionally biased region" description="Polar residues" evidence="1">
    <location>
        <begin position="28"/>
        <end position="38"/>
    </location>
</feature>
<name>A0A5J4P3N4_9ZZZZ</name>
<evidence type="ECO:0000313" key="2">
    <source>
        <dbReference type="EMBL" id="KAA6303805.1"/>
    </source>
</evidence>
<gene>
    <name evidence="2" type="ORF">EZS27_044554</name>
</gene>
<proteinExistence type="predicted"/>
<protein>
    <submittedName>
        <fullName evidence="2">Uncharacterized protein</fullName>
    </submittedName>
</protein>
<reference evidence="2" key="1">
    <citation type="submission" date="2019-03" db="EMBL/GenBank/DDBJ databases">
        <title>Single cell metagenomics reveals metabolic interactions within the superorganism composed of flagellate Streblomastix strix and complex community of Bacteroidetes bacteria on its surface.</title>
        <authorList>
            <person name="Treitli S.C."/>
            <person name="Kolisko M."/>
            <person name="Husnik F."/>
            <person name="Keeling P."/>
            <person name="Hampl V."/>
        </authorList>
    </citation>
    <scope>NUCLEOTIDE SEQUENCE</scope>
    <source>
        <strain evidence="2">STM</strain>
    </source>
</reference>
<accession>A0A5J4P3N4</accession>
<organism evidence="2">
    <name type="scientific">termite gut metagenome</name>
    <dbReference type="NCBI Taxonomy" id="433724"/>
    <lineage>
        <taxon>unclassified sequences</taxon>
        <taxon>metagenomes</taxon>
        <taxon>organismal metagenomes</taxon>
    </lineage>
</organism>
<dbReference type="EMBL" id="SNRY01012033">
    <property type="protein sequence ID" value="KAA6303805.1"/>
    <property type="molecule type" value="Genomic_DNA"/>
</dbReference>
<feature type="region of interest" description="Disordered" evidence="1">
    <location>
        <begin position="1"/>
        <end position="50"/>
    </location>
</feature>
<comment type="caution">
    <text evidence="2">The sequence shown here is derived from an EMBL/GenBank/DDBJ whole genome shotgun (WGS) entry which is preliminary data.</text>
</comment>
<sequence length="50" mass="5479">MSGEEETGSAGEQPVSNNLIDWNGQGGQNPPYNQNSIPRNHGWENPNRSI</sequence>
<dbReference type="AlphaFoldDB" id="A0A5J4P3N4"/>